<evidence type="ECO:0000256" key="6">
    <source>
        <dbReference type="SAM" id="MobiDB-lite"/>
    </source>
</evidence>
<dbReference type="Gene3D" id="3.40.50.720">
    <property type="entry name" value="NAD(P)-binding Rossmann-like Domain"/>
    <property type="match status" value="1"/>
</dbReference>
<dbReference type="GO" id="GO:0008202">
    <property type="term" value="P:steroid metabolic process"/>
    <property type="evidence" value="ECO:0007669"/>
    <property type="project" value="UniProtKB-KW"/>
</dbReference>
<evidence type="ECO:0000256" key="2">
    <source>
        <dbReference type="ARBA" id="ARBA00023002"/>
    </source>
</evidence>
<dbReference type="PANTHER" id="PTHR43180">
    <property type="entry name" value="3-OXOACYL-(ACYL-CARRIER-PROTEIN) REDUCTASE (AFU_ORTHOLOGUE AFUA_6G11210)"/>
    <property type="match status" value="1"/>
</dbReference>
<dbReference type="Proteomes" id="UP000551501">
    <property type="component" value="Unassembled WGS sequence"/>
</dbReference>
<keyword evidence="3" id="KW-0520">NAD</keyword>
<evidence type="ECO:0000313" key="8">
    <source>
        <dbReference type="Proteomes" id="UP000551501"/>
    </source>
</evidence>
<dbReference type="NCBIfam" id="NF005559">
    <property type="entry name" value="PRK07231.1"/>
    <property type="match status" value="1"/>
</dbReference>
<comment type="similarity">
    <text evidence="1">Belongs to the short-chain dehydrogenases/reductases (SDR) family.</text>
</comment>
<keyword evidence="2" id="KW-0560">Oxidoreductase</keyword>
<dbReference type="AlphaFoldDB" id="A0A840F462"/>
<dbReference type="PANTHER" id="PTHR43180:SF28">
    <property type="entry name" value="NAD(P)-BINDING ROSSMANN-FOLD SUPERFAMILY PROTEIN"/>
    <property type="match status" value="1"/>
</dbReference>
<dbReference type="InterPro" id="IPR002347">
    <property type="entry name" value="SDR_fam"/>
</dbReference>
<comment type="caution">
    <text evidence="7">The sequence shown here is derived from an EMBL/GenBank/DDBJ whole genome shotgun (WGS) entry which is preliminary data.</text>
</comment>
<keyword evidence="5" id="KW-0753">Steroid metabolism</keyword>
<organism evidence="7 8">
    <name type="scientific">Gordonia humi</name>
    <dbReference type="NCBI Taxonomy" id="686429"/>
    <lineage>
        <taxon>Bacteria</taxon>
        <taxon>Bacillati</taxon>
        <taxon>Actinomycetota</taxon>
        <taxon>Actinomycetes</taxon>
        <taxon>Mycobacteriales</taxon>
        <taxon>Gordoniaceae</taxon>
        <taxon>Gordonia</taxon>
    </lineage>
</organism>
<feature type="region of interest" description="Disordered" evidence="6">
    <location>
        <begin position="269"/>
        <end position="292"/>
    </location>
</feature>
<dbReference type="GO" id="GO:0016491">
    <property type="term" value="F:oxidoreductase activity"/>
    <property type="evidence" value="ECO:0007669"/>
    <property type="project" value="UniProtKB-KW"/>
</dbReference>
<dbReference type="InterPro" id="IPR036291">
    <property type="entry name" value="NAD(P)-bd_dom_sf"/>
</dbReference>
<evidence type="ECO:0000256" key="3">
    <source>
        <dbReference type="ARBA" id="ARBA00023027"/>
    </source>
</evidence>
<evidence type="ECO:0000313" key="7">
    <source>
        <dbReference type="EMBL" id="MBB4137434.1"/>
    </source>
</evidence>
<keyword evidence="4" id="KW-0443">Lipid metabolism</keyword>
<accession>A0A840F462</accession>
<dbReference type="SUPFAM" id="SSF51735">
    <property type="entry name" value="NAD(P)-binding Rossmann-fold domains"/>
    <property type="match status" value="1"/>
</dbReference>
<dbReference type="Pfam" id="PF13561">
    <property type="entry name" value="adh_short_C2"/>
    <property type="match status" value="1"/>
</dbReference>
<proteinExistence type="inferred from homology"/>
<dbReference type="FunFam" id="3.40.50.720:FF:000084">
    <property type="entry name" value="Short-chain dehydrogenase reductase"/>
    <property type="match status" value="1"/>
</dbReference>
<dbReference type="PRINTS" id="PR00080">
    <property type="entry name" value="SDRFAMILY"/>
</dbReference>
<keyword evidence="8" id="KW-1185">Reference proteome</keyword>
<evidence type="ECO:0000256" key="1">
    <source>
        <dbReference type="ARBA" id="ARBA00006484"/>
    </source>
</evidence>
<dbReference type="EMBL" id="JACIFP010000001">
    <property type="protein sequence ID" value="MBB4137434.1"/>
    <property type="molecule type" value="Genomic_DNA"/>
</dbReference>
<name>A0A840F462_9ACTN</name>
<protein>
    <submittedName>
        <fullName evidence="7">NAD(P)-dependent dehydrogenase (Short-subunit alcohol dehydrogenase family)</fullName>
    </submittedName>
</protein>
<reference evidence="7 8" key="1">
    <citation type="submission" date="2020-08" db="EMBL/GenBank/DDBJ databases">
        <title>Sequencing the genomes of 1000 actinobacteria strains.</title>
        <authorList>
            <person name="Klenk H.-P."/>
        </authorList>
    </citation>
    <scope>NUCLEOTIDE SEQUENCE [LARGE SCALE GENOMIC DNA]</scope>
    <source>
        <strain evidence="7 8">DSM 45298</strain>
    </source>
</reference>
<gene>
    <name evidence="7" type="ORF">BKA16_003986</name>
</gene>
<dbReference type="RefSeq" id="WP_183372288.1">
    <property type="nucleotide sequence ID" value="NZ_BAABHL010000119.1"/>
</dbReference>
<evidence type="ECO:0000256" key="5">
    <source>
        <dbReference type="ARBA" id="ARBA00023221"/>
    </source>
</evidence>
<dbReference type="PRINTS" id="PR00081">
    <property type="entry name" value="GDHRDH"/>
</dbReference>
<evidence type="ECO:0000256" key="4">
    <source>
        <dbReference type="ARBA" id="ARBA00023098"/>
    </source>
</evidence>
<sequence>MTDLTGRVAVVTGAASGIGAGTAQEFVARGASVVVADVDERRGREVAADLGDRGVFLRTDVCEETDVAAAVGCAVETYGRLDCLVNNAGRVGAWTFLDDTSVQEWEDSFAVLCRSVFLGTKHGARAMRSQGEGGSIINVSSVAGVRTGFGPHPYSAAKAAVLQLTSTAAQELAEHRIRVNALVPGGVATRIVGRGAGLEDDALDRSVDAVRANLAAFAPIPRAGEPDDLACAAAFLASDDASFITGQCLAVDGGLSLGRRWPRNFRDEAEEAARRRRAPAAGDSPVVDREAE</sequence>